<organism evidence="11 12">
    <name type="scientific">Mangrovicoccus algicola</name>
    <dbReference type="NCBI Taxonomy" id="2771008"/>
    <lineage>
        <taxon>Bacteria</taxon>
        <taxon>Pseudomonadati</taxon>
        <taxon>Pseudomonadota</taxon>
        <taxon>Alphaproteobacteria</taxon>
        <taxon>Rhodobacterales</taxon>
        <taxon>Paracoccaceae</taxon>
        <taxon>Mangrovicoccus</taxon>
    </lineage>
</organism>
<sequence length="358" mass="38644">MANLSLKGVGKTYGGAQQAAVTGIDLDIADGEFIVLVGPSGCGKSSLLRMIAGLETISTGEVAIGGRVVNRLDPAERDIAMVFQNYALYPHMSVRDNMAYGLKNRRTPKAEIAQRVEEAARMLELGPYLDRKPRALSGGQRQRVAMGRAIVRQPAAFLFDEPLSNLDARLRVTMRMEIRRLQKRLGTTSVYVTHDQLEAMTLADRLVVLNGGRIEQIGAPLEVYRRPASTFVASFIGAPAMSLVDAQIENGQLLLERYLLAHVGNAPGPVTLGLRAEELRIGPAGIPMRVEHVEELGAQRIVHGMIGAQRLSVADGSGAPLSETVLVSVDPARLNLFDTATGRRSELRLTAAQAPLPV</sequence>
<dbReference type="GO" id="GO:0005524">
    <property type="term" value="F:ATP binding"/>
    <property type="evidence" value="ECO:0007669"/>
    <property type="project" value="UniProtKB-KW"/>
</dbReference>
<dbReference type="RefSeq" id="WP_193183261.1">
    <property type="nucleotide sequence ID" value="NZ_JACVXA010000037.1"/>
</dbReference>
<proteinExistence type="inferred from homology"/>
<keyword evidence="9" id="KW-0472">Membrane</keyword>
<dbReference type="Gene3D" id="3.40.50.300">
    <property type="entry name" value="P-loop containing nucleotide triphosphate hydrolases"/>
    <property type="match status" value="1"/>
</dbReference>
<evidence type="ECO:0000259" key="10">
    <source>
        <dbReference type="PROSITE" id="PS50893"/>
    </source>
</evidence>
<evidence type="ECO:0000256" key="2">
    <source>
        <dbReference type="ARBA" id="ARBA00022448"/>
    </source>
</evidence>
<evidence type="ECO:0000256" key="5">
    <source>
        <dbReference type="ARBA" id="ARBA00022597"/>
    </source>
</evidence>
<accession>A0A8J6YWR3</accession>
<dbReference type="Proteomes" id="UP000609121">
    <property type="component" value="Unassembled WGS sequence"/>
</dbReference>
<evidence type="ECO:0000256" key="6">
    <source>
        <dbReference type="ARBA" id="ARBA00022741"/>
    </source>
</evidence>
<dbReference type="EMBL" id="JACVXA010000037">
    <property type="protein sequence ID" value="MBE3639022.1"/>
    <property type="molecule type" value="Genomic_DNA"/>
</dbReference>
<dbReference type="CDD" id="cd03301">
    <property type="entry name" value="ABC_MalK_N"/>
    <property type="match status" value="1"/>
</dbReference>
<protein>
    <submittedName>
        <fullName evidence="11">sn-glycerol-3-phosphate ABC transporter ATP-binding protein UgpC</fullName>
    </submittedName>
</protein>
<feature type="domain" description="ABC transporter" evidence="10">
    <location>
        <begin position="4"/>
        <end position="236"/>
    </location>
</feature>
<dbReference type="InterPro" id="IPR008995">
    <property type="entry name" value="Mo/tungstate-bd_C_term_dom"/>
</dbReference>
<dbReference type="GO" id="GO:0140359">
    <property type="term" value="F:ABC-type transporter activity"/>
    <property type="evidence" value="ECO:0007669"/>
    <property type="project" value="InterPro"/>
</dbReference>
<dbReference type="GO" id="GO:0055052">
    <property type="term" value="C:ATP-binding cassette (ABC) transporter complex, substrate-binding subunit-containing"/>
    <property type="evidence" value="ECO:0007669"/>
    <property type="project" value="TreeGrafter"/>
</dbReference>
<keyword evidence="12" id="KW-1185">Reference proteome</keyword>
<dbReference type="FunFam" id="3.40.50.300:FF:000042">
    <property type="entry name" value="Maltose/maltodextrin ABC transporter, ATP-binding protein"/>
    <property type="match status" value="1"/>
</dbReference>
<dbReference type="SUPFAM" id="SSF50331">
    <property type="entry name" value="MOP-like"/>
    <property type="match status" value="1"/>
</dbReference>
<evidence type="ECO:0000256" key="7">
    <source>
        <dbReference type="ARBA" id="ARBA00022840"/>
    </source>
</evidence>
<dbReference type="GO" id="GO:0015794">
    <property type="term" value="P:glycerol-3-phosphate transmembrane transport"/>
    <property type="evidence" value="ECO:0007669"/>
    <property type="project" value="TreeGrafter"/>
</dbReference>
<name>A0A8J6YWR3_9RHOB</name>
<dbReference type="AlphaFoldDB" id="A0A8J6YWR3"/>
<keyword evidence="2" id="KW-0813">Transport</keyword>
<dbReference type="SUPFAM" id="SSF52540">
    <property type="entry name" value="P-loop containing nucleoside triphosphate hydrolases"/>
    <property type="match status" value="1"/>
</dbReference>
<dbReference type="Gene3D" id="2.40.50.140">
    <property type="entry name" value="Nucleic acid-binding proteins"/>
    <property type="match status" value="1"/>
</dbReference>
<keyword evidence="3" id="KW-1003">Cell membrane</keyword>
<dbReference type="InterPro" id="IPR047641">
    <property type="entry name" value="ABC_transpr_MalK/UgpC-like"/>
</dbReference>
<dbReference type="GO" id="GO:0001407">
    <property type="term" value="P:glycerophosphodiester transmembrane transport"/>
    <property type="evidence" value="ECO:0007669"/>
    <property type="project" value="TreeGrafter"/>
</dbReference>
<gene>
    <name evidence="11" type="primary">ugpC</name>
    <name evidence="11" type="ORF">ICN82_12495</name>
</gene>
<dbReference type="InterPro" id="IPR017871">
    <property type="entry name" value="ABC_transporter-like_CS"/>
</dbReference>
<dbReference type="InterPro" id="IPR027417">
    <property type="entry name" value="P-loop_NTPase"/>
</dbReference>
<dbReference type="InterPro" id="IPR015855">
    <property type="entry name" value="ABC_transpr_MalK-like"/>
</dbReference>
<evidence type="ECO:0000256" key="4">
    <source>
        <dbReference type="ARBA" id="ARBA00022519"/>
    </source>
</evidence>
<dbReference type="InterPro" id="IPR003439">
    <property type="entry name" value="ABC_transporter-like_ATP-bd"/>
</dbReference>
<evidence type="ECO:0000256" key="3">
    <source>
        <dbReference type="ARBA" id="ARBA00022475"/>
    </source>
</evidence>
<reference evidence="11" key="1">
    <citation type="submission" date="2020-09" db="EMBL/GenBank/DDBJ databases">
        <title>A novel bacterium of genus Mangrovicoccus, isolated from South China Sea.</title>
        <authorList>
            <person name="Huang H."/>
            <person name="Mo K."/>
            <person name="Hu Y."/>
        </authorList>
    </citation>
    <scope>NUCLEOTIDE SEQUENCE</scope>
    <source>
        <strain evidence="11">HB182678</strain>
    </source>
</reference>
<dbReference type="Gene3D" id="2.40.50.100">
    <property type="match status" value="1"/>
</dbReference>
<dbReference type="Pfam" id="PF00005">
    <property type="entry name" value="ABC_tran"/>
    <property type="match status" value="1"/>
</dbReference>
<dbReference type="SMART" id="SM00382">
    <property type="entry name" value="AAA"/>
    <property type="match status" value="1"/>
</dbReference>
<keyword evidence="8" id="KW-1278">Translocase</keyword>
<dbReference type="PROSITE" id="PS50893">
    <property type="entry name" value="ABC_TRANSPORTER_2"/>
    <property type="match status" value="1"/>
</dbReference>
<dbReference type="NCBIfam" id="NF008653">
    <property type="entry name" value="PRK11650.1"/>
    <property type="match status" value="1"/>
</dbReference>
<dbReference type="InterPro" id="IPR012340">
    <property type="entry name" value="NA-bd_OB-fold"/>
</dbReference>
<dbReference type="GO" id="GO:0008643">
    <property type="term" value="P:carbohydrate transport"/>
    <property type="evidence" value="ECO:0007669"/>
    <property type="project" value="InterPro"/>
</dbReference>
<dbReference type="PANTHER" id="PTHR43875:SF12">
    <property type="entry name" value="SN-GLYCEROL-3-PHOSPHATE IMPORT ATP-BINDING PROTEIN UGPC"/>
    <property type="match status" value="1"/>
</dbReference>
<keyword evidence="7 11" id="KW-0067">ATP-binding</keyword>
<evidence type="ECO:0000256" key="9">
    <source>
        <dbReference type="ARBA" id="ARBA00023136"/>
    </source>
</evidence>
<evidence type="ECO:0000313" key="12">
    <source>
        <dbReference type="Proteomes" id="UP000609121"/>
    </source>
</evidence>
<dbReference type="PANTHER" id="PTHR43875">
    <property type="entry name" value="MALTODEXTRIN IMPORT ATP-BINDING PROTEIN MSMX"/>
    <property type="match status" value="1"/>
</dbReference>
<keyword evidence="4" id="KW-0997">Cell inner membrane</keyword>
<evidence type="ECO:0000313" key="11">
    <source>
        <dbReference type="EMBL" id="MBE3639022.1"/>
    </source>
</evidence>
<keyword evidence="5" id="KW-0762">Sugar transport</keyword>
<dbReference type="GO" id="GO:0016887">
    <property type="term" value="F:ATP hydrolysis activity"/>
    <property type="evidence" value="ECO:0007669"/>
    <property type="project" value="InterPro"/>
</dbReference>
<evidence type="ECO:0000256" key="1">
    <source>
        <dbReference type="ARBA" id="ARBA00005417"/>
    </source>
</evidence>
<comment type="similarity">
    <text evidence="1">Belongs to the ABC transporter superfamily.</text>
</comment>
<evidence type="ECO:0000256" key="8">
    <source>
        <dbReference type="ARBA" id="ARBA00022967"/>
    </source>
</evidence>
<dbReference type="PROSITE" id="PS00211">
    <property type="entry name" value="ABC_TRANSPORTER_1"/>
    <property type="match status" value="1"/>
</dbReference>
<comment type="caution">
    <text evidence="11">The sequence shown here is derived from an EMBL/GenBank/DDBJ whole genome shotgun (WGS) entry which is preliminary data.</text>
</comment>
<keyword evidence="6" id="KW-0547">Nucleotide-binding</keyword>
<dbReference type="InterPro" id="IPR003593">
    <property type="entry name" value="AAA+_ATPase"/>
</dbReference>